<dbReference type="GO" id="GO:0003677">
    <property type="term" value="F:DNA binding"/>
    <property type="evidence" value="ECO:0007669"/>
    <property type="project" value="UniProtKB-KW"/>
</dbReference>
<dbReference type="RefSeq" id="WP_106064139.1">
    <property type="nucleotide sequence ID" value="NZ_PVXO01000054.1"/>
</dbReference>
<dbReference type="EMBL" id="PVXO01000054">
    <property type="protein sequence ID" value="PRR77970.1"/>
    <property type="molecule type" value="Genomic_DNA"/>
</dbReference>
<evidence type="ECO:0000313" key="2">
    <source>
        <dbReference type="EMBL" id="PRR77970.1"/>
    </source>
</evidence>
<dbReference type="OrthoDB" id="7375452at2"/>
<accession>A0A2T0B246</accession>
<evidence type="ECO:0000256" key="1">
    <source>
        <dbReference type="ARBA" id="ARBA00023125"/>
    </source>
</evidence>
<evidence type="ECO:0008006" key="4">
    <source>
        <dbReference type="Google" id="ProtNLM"/>
    </source>
</evidence>
<sequence length="486" mass="56809">MRIVKITMKAILVNETEEQKSIIDNIMLVFCTAIRYSFKRLLEGIKISELEKEVSHKYNLNIRQAKDAVESARQTILSQKELIKINYEDYESKAKAIEKILNDKTKKLSDKKKTALLSKLAKRQRRLEYFKYFIDTNTISPVTFGTKEMFLRRCKGLISNQEWKDCRNNRFYSRGDKTKNGNPNLRVIIKGGMSFLEISTLEKTKSNRAIKIQVPIYLPQKLSKKTGKINGIDYRELFLNHLKTGEAYQVEMIKRNGKYYCHIIFELPKTEVVYTGHNGIIGIDTNSDGFALTMIDNKGNHKWHTYLKQHELLYAKGNRRKNLCGELVKQVTLIAKTYGVGIAIENLKFKNDKDVNSKFARIKNNFIYSKLLTMLESACYREGIELLKVRPAYTSKIGLYKYCHQFGMVVHNGAAMVIARRSYKFKESVPQILIDKYVDEKHKDKFNCYHEWKRWSMIDKNIKKKVEVKKPDFWIANRKRLLGLVS</sequence>
<protein>
    <recommendedName>
        <fullName evidence="4">Transposase</fullName>
    </recommendedName>
</protein>
<dbReference type="InterPro" id="IPR010095">
    <property type="entry name" value="Cas12f1-like_TNB"/>
</dbReference>
<proteinExistence type="predicted"/>
<keyword evidence="3" id="KW-1185">Reference proteome</keyword>
<name>A0A2T0B246_9CLOT</name>
<dbReference type="Proteomes" id="UP000239706">
    <property type="component" value="Unassembled WGS sequence"/>
</dbReference>
<dbReference type="AlphaFoldDB" id="A0A2T0B246"/>
<comment type="caution">
    <text evidence="2">The sequence shown here is derived from an EMBL/GenBank/DDBJ whole genome shotgun (WGS) entry which is preliminary data.</text>
</comment>
<dbReference type="NCBIfam" id="TIGR01766">
    <property type="entry name" value="IS200/IS605 family accessory protein TnpB-like domain"/>
    <property type="match status" value="1"/>
</dbReference>
<evidence type="ECO:0000313" key="3">
    <source>
        <dbReference type="Proteomes" id="UP000239706"/>
    </source>
</evidence>
<reference evidence="2 3" key="1">
    <citation type="submission" date="2018-03" db="EMBL/GenBank/DDBJ databases">
        <title>Genome sequence of Clostridium liquoris DSM 100320.</title>
        <authorList>
            <person name="Poehlein A."/>
            <person name="Daniel R."/>
        </authorList>
    </citation>
    <scope>NUCLEOTIDE SEQUENCE [LARGE SCALE GENOMIC DNA]</scope>
    <source>
        <strain evidence="2 3">DSM 100320</strain>
    </source>
</reference>
<organism evidence="2 3">
    <name type="scientific">Clostridium liquoris</name>
    <dbReference type="NCBI Taxonomy" id="1289519"/>
    <lineage>
        <taxon>Bacteria</taxon>
        <taxon>Bacillati</taxon>
        <taxon>Bacillota</taxon>
        <taxon>Clostridia</taxon>
        <taxon>Eubacteriales</taxon>
        <taxon>Clostridiaceae</taxon>
        <taxon>Clostridium</taxon>
    </lineage>
</organism>
<gene>
    <name evidence="2" type="ORF">CLLI_20650</name>
</gene>
<keyword evidence="1" id="KW-0238">DNA-binding</keyword>